<dbReference type="BioCyc" id="MMAZ1236903:G139K-1311-MONOMER"/>
<gene>
    <name evidence="1" type="ORF">MmTuc01_1367</name>
</gene>
<accession>M1PWW7</accession>
<name>M1PWW7_METMZ</name>
<protein>
    <submittedName>
        <fullName evidence="1">Uncharacterized protein</fullName>
    </submittedName>
</protein>
<organism evidence="1 2">
    <name type="scientific">Methanosarcina mazei Tuc01</name>
    <dbReference type="NCBI Taxonomy" id="1236903"/>
    <lineage>
        <taxon>Archaea</taxon>
        <taxon>Methanobacteriati</taxon>
        <taxon>Methanobacteriota</taxon>
        <taxon>Stenosarchaea group</taxon>
        <taxon>Methanomicrobia</taxon>
        <taxon>Methanosarcinales</taxon>
        <taxon>Methanosarcinaceae</taxon>
        <taxon>Methanosarcina</taxon>
    </lineage>
</organism>
<dbReference type="AlphaFoldDB" id="M1PWW7"/>
<proteinExistence type="predicted"/>
<evidence type="ECO:0000313" key="2">
    <source>
        <dbReference type="Proteomes" id="UP000011718"/>
    </source>
</evidence>
<reference evidence="1 2" key="1">
    <citation type="journal article" date="2013" name="Genome Announc.">
        <title>Complete Genome of a Methanosarcina mazei Strain Isolated from Sediment Samples from an Amazonian Flooded Area.</title>
        <authorList>
            <person name="Assis das Gracas D."/>
            <person name="Thiago Juca Ramos R."/>
            <person name="Vieira Araujo A.C."/>
            <person name="Zahlouth R."/>
            <person name="Ribeiro Carneiro A."/>
            <person name="Souza Lopes T."/>
            <person name="Azevedo Barauna R."/>
            <person name="Azevedo V."/>
            <person name="Cruz Schneider M.P."/>
            <person name="Pellizari V.H."/>
            <person name="Silva A."/>
        </authorList>
    </citation>
    <scope>NUCLEOTIDE SEQUENCE [LARGE SCALE GENOMIC DNA]</scope>
    <source>
        <strain evidence="1 2">Tuc01</strain>
    </source>
</reference>
<dbReference type="EMBL" id="CP004144">
    <property type="protein sequence ID" value="AGF96746.1"/>
    <property type="molecule type" value="Genomic_DNA"/>
</dbReference>
<evidence type="ECO:0000313" key="1">
    <source>
        <dbReference type="EMBL" id="AGF96746.1"/>
    </source>
</evidence>
<sequence>MYTTYLPLWIPEGMKKYMKKPVNATTKNRAVRTRSTR</sequence>
<dbReference type="Proteomes" id="UP000011718">
    <property type="component" value="Chromosome"/>
</dbReference>
<dbReference type="KEGG" id="mmaz:MmTuc01_1367"/>
<dbReference type="HOGENOM" id="CLU_3338453_0_0_2"/>